<reference evidence="3 4" key="1">
    <citation type="submission" date="2023-07" db="EMBL/GenBank/DDBJ databases">
        <title>Comparative genomics of wheat-associated soil bacteria to identify genetic determinants of phenazine resistance.</title>
        <authorList>
            <person name="Mouncey N."/>
        </authorList>
    </citation>
    <scope>NUCLEOTIDE SEQUENCE [LARGE SCALE GENOMIC DNA]</scope>
    <source>
        <strain evidence="3 4">V3I3</strain>
    </source>
</reference>
<keyword evidence="4" id="KW-1185">Reference proteome</keyword>
<dbReference type="GO" id="GO:0032259">
    <property type="term" value="P:methylation"/>
    <property type="evidence" value="ECO:0007669"/>
    <property type="project" value="UniProtKB-KW"/>
</dbReference>
<evidence type="ECO:0000259" key="2">
    <source>
        <dbReference type="Pfam" id="PF13649"/>
    </source>
</evidence>
<feature type="region of interest" description="Disordered" evidence="1">
    <location>
        <begin position="1"/>
        <end position="22"/>
    </location>
</feature>
<organism evidence="3 4">
    <name type="scientific">Agromyces ramosus</name>
    <dbReference type="NCBI Taxonomy" id="33879"/>
    <lineage>
        <taxon>Bacteria</taxon>
        <taxon>Bacillati</taxon>
        <taxon>Actinomycetota</taxon>
        <taxon>Actinomycetes</taxon>
        <taxon>Micrococcales</taxon>
        <taxon>Microbacteriaceae</taxon>
        <taxon>Agromyces</taxon>
    </lineage>
</organism>
<dbReference type="Pfam" id="PF13649">
    <property type="entry name" value="Methyltransf_25"/>
    <property type="match status" value="1"/>
</dbReference>
<dbReference type="PANTHER" id="PTHR44068:SF11">
    <property type="entry name" value="GERANYL DIPHOSPHATE 2-C-METHYLTRANSFERASE"/>
    <property type="match status" value="1"/>
</dbReference>
<dbReference type="Proteomes" id="UP001239083">
    <property type="component" value="Unassembled WGS sequence"/>
</dbReference>
<dbReference type="SUPFAM" id="SSF53335">
    <property type="entry name" value="S-adenosyl-L-methionine-dependent methyltransferases"/>
    <property type="match status" value="1"/>
</dbReference>
<dbReference type="InterPro" id="IPR050447">
    <property type="entry name" value="Erg6_SMT_methyltransf"/>
</dbReference>
<dbReference type="GO" id="GO:0008168">
    <property type="term" value="F:methyltransferase activity"/>
    <property type="evidence" value="ECO:0007669"/>
    <property type="project" value="UniProtKB-KW"/>
</dbReference>
<dbReference type="InterPro" id="IPR041698">
    <property type="entry name" value="Methyltransf_25"/>
</dbReference>
<dbReference type="Gene3D" id="3.40.50.150">
    <property type="entry name" value="Vaccinia Virus protein VP39"/>
    <property type="match status" value="1"/>
</dbReference>
<dbReference type="PANTHER" id="PTHR44068">
    <property type="entry name" value="ZGC:194242"/>
    <property type="match status" value="1"/>
</dbReference>
<evidence type="ECO:0000313" key="3">
    <source>
        <dbReference type="EMBL" id="MDQ0893646.1"/>
    </source>
</evidence>
<evidence type="ECO:0000313" key="4">
    <source>
        <dbReference type="Proteomes" id="UP001239083"/>
    </source>
</evidence>
<feature type="domain" description="Methyltransferase" evidence="2">
    <location>
        <begin position="69"/>
        <end position="163"/>
    </location>
</feature>
<gene>
    <name evidence="3" type="ORF">QFZ26_001201</name>
</gene>
<evidence type="ECO:0000256" key="1">
    <source>
        <dbReference type="SAM" id="MobiDB-lite"/>
    </source>
</evidence>
<accession>A0ABU0R6D3</accession>
<keyword evidence="3" id="KW-0808">Transferase</keyword>
<dbReference type="EMBL" id="JAUSYY010000001">
    <property type="protein sequence ID" value="MDQ0893646.1"/>
    <property type="molecule type" value="Genomic_DNA"/>
</dbReference>
<dbReference type="InterPro" id="IPR029063">
    <property type="entry name" value="SAM-dependent_MTases_sf"/>
</dbReference>
<comment type="caution">
    <text evidence="3">The sequence shown here is derived from an EMBL/GenBank/DDBJ whole genome shotgun (WGS) entry which is preliminary data.</text>
</comment>
<name>A0ABU0R6D3_9MICO</name>
<feature type="compositionally biased region" description="Low complexity" evidence="1">
    <location>
        <begin position="7"/>
        <end position="16"/>
    </location>
</feature>
<dbReference type="CDD" id="cd02440">
    <property type="entry name" value="AdoMet_MTases"/>
    <property type="match status" value="1"/>
</dbReference>
<keyword evidence="3" id="KW-0489">Methyltransferase</keyword>
<dbReference type="RefSeq" id="WP_307040244.1">
    <property type="nucleotide sequence ID" value="NZ_JAUSYY010000001.1"/>
</dbReference>
<proteinExistence type="predicted"/>
<sequence length="267" mass="28931">MSESRDASSPSGEEGAAVGGSAGALTHPRFPLANQYDAGWLRELDMGPNPLWMLEDLLADVPLRPGMRVLDLGCGRGATSAFLAEQLGVEVWAVDLWIDADENARRFAERGLDDRVHAVQADARALPFDDDAFDAIVCIDSYEYFGTDVRALPALLRVLAPGGRIGVATPSIRRELRELGGIPSHIREVVGWEALAWPTADSWRFLWEQTGLTDVVAREQEGAAADWLRWTRFTASGSADSDAVIRMLEADAGELLTFALVAGTKPA</sequence>
<protein>
    <submittedName>
        <fullName evidence="3">SAM-dependent methyltransferase</fullName>
    </submittedName>
</protein>